<accession>A0ABW3QVE8</accession>
<name>A0ABW3QVE8_9PSEU</name>
<dbReference type="Gene3D" id="3.40.50.720">
    <property type="entry name" value="NAD(P)-binding Rossmann-like Domain"/>
    <property type="match status" value="1"/>
</dbReference>
<organism evidence="1 2">
    <name type="scientific">Saccharothrix hoggarensis</name>
    <dbReference type="NCBI Taxonomy" id="913853"/>
    <lineage>
        <taxon>Bacteria</taxon>
        <taxon>Bacillati</taxon>
        <taxon>Actinomycetota</taxon>
        <taxon>Actinomycetes</taxon>
        <taxon>Pseudonocardiales</taxon>
        <taxon>Pseudonocardiaceae</taxon>
        <taxon>Saccharothrix</taxon>
    </lineage>
</organism>
<gene>
    <name evidence="1" type="ORF">ACFQ3T_16705</name>
</gene>
<protein>
    <recommendedName>
        <fullName evidence="3">Bacteriocin biosynthesis cyclodehydratase domain-containing protein</fullName>
    </recommendedName>
</protein>
<dbReference type="Proteomes" id="UP001597168">
    <property type="component" value="Unassembled WGS sequence"/>
</dbReference>
<evidence type="ECO:0000313" key="1">
    <source>
        <dbReference type="EMBL" id="MFD1148772.1"/>
    </source>
</evidence>
<reference evidence="2" key="1">
    <citation type="journal article" date="2019" name="Int. J. Syst. Evol. Microbiol.">
        <title>The Global Catalogue of Microorganisms (GCM) 10K type strain sequencing project: providing services to taxonomists for standard genome sequencing and annotation.</title>
        <authorList>
            <consortium name="The Broad Institute Genomics Platform"/>
            <consortium name="The Broad Institute Genome Sequencing Center for Infectious Disease"/>
            <person name="Wu L."/>
            <person name="Ma J."/>
        </authorList>
    </citation>
    <scope>NUCLEOTIDE SEQUENCE [LARGE SCALE GENOMIC DNA]</scope>
    <source>
        <strain evidence="2">CCUG 60214</strain>
    </source>
</reference>
<dbReference type="EMBL" id="JBHTLK010000077">
    <property type="protein sequence ID" value="MFD1148772.1"/>
    <property type="molecule type" value="Genomic_DNA"/>
</dbReference>
<dbReference type="RefSeq" id="WP_380724192.1">
    <property type="nucleotide sequence ID" value="NZ_JBHTLK010000077.1"/>
</dbReference>
<evidence type="ECO:0008006" key="3">
    <source>
        <dbReference type="Google" id="ProtNLM"/>
    </source>
</evidence>
<evidence type="ECO:0000313" key="2">
    <source>
        <dbReference type="Proteomes" id="UP001597168"/>
    </source>
</evidence>
<keyword evidence="2" id="KW-1185">Reference proteome</keyword>
<sequence length="173" mass="18371">LGLTVPDQPLDVGVRVLGTAPAGLDAHFPDVAAPDVVLVVRTTGTLADLVALREPKPHLLLDLAYHHTASLGPFVVPGASACLGCLAVRARYRWGDPEPPARPAATTTDFPLLWAKHAITRLAAGSLALLDRVVTLHLDEFTTTAEDVLPAADCEVCPRLDVGRVDLPWGENR</sequence>
<feature type="non-terminal residue" evidence="1">
    <location>
        <position position="1"/>
    </location>
</feature>
<proteinExistence type="predicted"/>
<comment type="caution">
    <text evidence="1">The sequence shown here is derived from an EMBL/GenBank/DDBJ whole genome shotgun (WGS) entry which is preliminary data.</text>
</comment>